<organism evidence="3 4">
    <name type="scientific">Macrostomum lignano</name>
    <dbReference type="NCBI Taxonomy" id="282301"/>
    <lineage>
        <taxon>Eukaryota</taxon>
        <taxon>Metazoa</taxon>
        <taxon>Spiralia</taxon>
        <taxon>Lophotrochozoa</taxon>
        <taxon>Platyhelminthes</taxon>
        <taxon>Rhabditophora</taxon>
        <taxon>Macrostomorpha</taxon>
        <taxon>Macrostomida</taxon>
        <taxon>Macrostomidae</taxon>
        <taxon>Macrostomum</taxon>
    </lineage>
</organism>
<keyword evidence="1" id="KW-0175">Coiled coil</keyword>
<name>A0A1I8FNX7_9PLAT</name>
<proteinExistence type="predicted"/>
<protein>
    <submittedName>
        <fullName evidence="4">Tropomyosin</fullName>
    </submittedName>
</protein>
<dbReference type="WBParaSite" id="maker-unitig_41483-snap-gene-0.3-mRNA-1">
    <property type="protein sequence ID" value="maker-unitig_41483-snap-gene-0.3-mRNA-1"/>
    <property type="gene ID" value="maker-unitig_41483-snap-gene-0.3"/>
</dbReference>
<dbReference type="Proteomes" id="UP000095280">
    <property type="component" value="Unplaced"/>
</dbReference>
<evidence type="ECO:0000313" key="4">
    <source>
        <dbReference type="WBParaSite" id="maker-unitig_41483-snap-gene-0.3-mRNA-1"/>
    </source>
</evidence>
<feature type="region of interest" description="Disordered" evidence="2">
    <location>
        <begin position="152"/>
        <end position="182"/>
    </location>
</feature>
<feature type="region of interest" description="Disordered" evidence="2">
    <location>
        <begin position="201"/>
        <end position="225"/>
    </location>
</feature>
<evidence type="ECO:0000256" key="2">
    <source>
        <dbReference type="SAM" id="MobiDB-lite"/>
    </source>
</evidence>
<accession>A0A1I8FNX7</accession>
<evidence type="ECO:0000256" key="1">
    <source>
        <dbReference type="SAM" id="Coils"/>
    </source>
</evidence>
<keyword evidence="3" id="KW-1185">Reference proteome</keyword>
<sequence>MRPSFDRVKKQLEQLQCETDQVEQQATKVEAENNALRPELDSLKEAHDANFVRLNELLAEKAARQIEASSRIVDLEEDTVLLAEQMVEERQQYADTMRSIREQTYEVEHQLKDCTDKEDKKSREFLAVHGHPRRVEIRTGEALSTQSRVLEAEHQTQVAEMQKDSRRSGGQKAQQQTVKKEKVVAQKTEVTARTVAVATKVKEETSKDSEEKKQMPKKAVAAKESDLVKMRQEILDMEGRHAELAGDAERQ</sequence>
<feature type="compositionally biased region" description="Basic and acidic residues" evidence="2">
    <location>
        <begin position="201"/>
        <end position="214"/>
    </location>
</feature>
<dbReference type="AlphaFoldDB" id="A0A1I8FNX7"/>
<reference evidence="4" key="1">
    <citation type="submission" date="2016-11" db="UniProtKB">
        <authorList>
            <consortium name="WormBaseParasite"/>
        </authorList>
    </citation>
    <scope>IDENTIFICATION</scope>
</reference>
<evidence type="ECO:0000313" key="3">
    <source>
        <dbReference type="Proteomes" id="UP000095280"/>
    </source>
</evidence>
<feature type="coiled-coil region" evidence="1">
    <location>
        <begin position="5"/>
        <end position="32"/>
    </location>
</feature>